<name>V4B430_LOTGI</name>
<evidence type="ECO:0000313" key="3">
    <source>
        <dbReference type="Proteomes" id="UP000030746"/>
    </source>
</evidence>
<evidence type="ECO:0000313" key="2">
    <source>
        <dbReference type="EMBL" id="ESP02186.1"/>
    </source>
</evidence>
<organism evidence="2 3">
    <name type="scientific">Lottia gigantea</name>
    <name type="common">Giant owl limpet</name>
    <dbReference type="NCBI Taxonomy" id="225164"/>
    <lineage>
        <taxon>Eukaryota</taxon>
        <taxon>Metazoa</taxon>
        <taxon>Spiralia</taxon>
        <taxon>Lophotrochozoa</taxon>
        <taxon>Mollusca</taxon>
        <taxon>Gastropoda</taxon>
        <taxon>Patellogastropoda</taxon>
        <taxon>Lottioidea</taxon>
        <taxon>Lottiidae</taxon>
        <taxon>Lottia</taxon>
    </lineage>
</organism>
<dbReference type="AlphaFoldDB" id="V4B430"/>
<gene>
    <name evidence="2" type="ORF">LOTGIDRAFT_157344</name>
</gene>
<dbReference type="CTD" id="20237338"/>
<sequence>MGKSKRKSVVINNGNDNGGCAPGRSDSRTRRVTSLRTSTWPSTSPYNISSTNSGRKKQIPAEDGKQKEAEGATNKEGSGDGLSGHDDSLLGNQINIDPCSLPMPMTTVSNNFCYGQTDCQQPMVSDLGTSNPISPYHHSSLESVHYMIGAYVPQPIKEKIIRGEYLEQSTLLKSNDSNARVFSISPEGQLIAKKTKCDKINYN</sequence>
<dbReference type="Proteomes" id="UP000030746">
    <property type="component" value="Unassembled WGS sequence"/>
</dbReference>
<keyword evidence="3" id="KW-1185">Reference proteome</keyword>
<dbReference type="HOGENOM" id="CLU_1350250_0_0_1"/>
<accession>V4B430</accession>
<dbReference type="KEGG" id="lgi:LOTGIDRAFT_157344"/>
<feature type="region of interest" description="Disordered" evidence="1">
    <location>
        <begin position="1"/>
        <end position="89"/>
    </location>
</feature>
<reference evidence="2 3" key="1">
    <citation type="journal article" date="2013" name="Nature">
        <title>Insights into bilaterian evolution from three spiralian genomes.</title>
        <authorList>
            <person name="Simakov O."/>
            <person name="Marletaz F."/>
            <person name="Cho S.J."/>
            <person name="Edsinger-Gonzales E."/>
            <person name="Havlak P."/>
            <person name="Hellsten U."/>
            <person name="Kuo D.H."/>
            <person name="Larsson T."/>
            <person name="Lv J."/>
            <person name="Arendt D."/>
            <person name="Savage R."/>
            <person name="Osoegawa K."/>
            <person name="de Jong P."/>
            <person name="Grimwood J."/>
            <person name="Chapman J.A."/>
            <person name="Shapiro H."/>
            <person name="Aerts A."/>
            <person name="Otillar R.P."/>
            <person name="Terry A.Y."/>
            <person name="Boore J.L."/>
            <person name="Grigoriev I.V."/>
            <person name="Lindberg D.R."/>
            <person name="Seaver E.C."/>
            <person name="Weisblat D.A."/>
            <person name="Putnam N.H."/>
            <person name="Rokhsar D.S."/>
        </authorList>
    </citation>
    <scope>NUCLEOTIDE SEQUENCE [LARGE SCALE GENOMIC DNA]</scope>
</reference>
<protein>
    <submittedName>
        <fullName evidence="2">Uncharacterized protein</fullName>
    </submittedName>
</protein>
<feature type="compositionally biased region" description="Polar residues" evidence="1">
    <location>
        <begin position="40"/>
        <end position="53"/>
    </location>
</feature>
<evidence type="ECO:0000256" key="1">
    <source>
        <dbReference type="SAM" id="MobiDB-lite"/>
    </source>
</evidence>
<proteinExistence type="predicted"/>
<dbReference type="EMBL" id="KB200329">
    <property type="protein sequence ID" value="ESP02186.1"/>
    <property type="molecule type" value="Genomic_DNA"/>
</dbReference>
<dbReference type="RefSeq" id="XP_009047344.1">
    <property type="nucleotide sequence ID" value="XM_009049096.1"/>
</dbReference>
<dbReference type="GeneID" id="20237338"/>
<feature type="compositionally biased region" description="Basic and acidic residues" evidence="1">
    <location>
        <begin position="59"/>
        <end position="70"/>
    </location>
</feature>